<dbReference type="PANTHER" id="PTHR48100">
    <property type="entry name" value="BROAD-SPECIFICITY PHOSPHATASE YOR283W-RELATED"/>
    <property type="match status" value="1"/>
</dbReference>
<evidence type="ECO:0008006" key="5">
    <source>
        <dbReference type="Google" id="ProtNLM"/>
    </source>
</evidence>
<dbReference type="PANTHER" id="PTHR48100:SF33">
    <property type="entry name" value="PEPTIDASE S54 RHOMBOID DOMAIN-CONTAINING PROTEIN"/>
    <property type="match status" value="1"/>
</dbReference>
<evidence type="ECO:0000256" key="2">
    <source>
        <dbReference type="SAM" id="Phobius"/>
    </source>
</evidence>
<dbReference type="Proteomes" id="UP001530315">
    <property type="component" value="Unassembled WGS sequence"/>
</dbReference>
<dbReference type="AlphaFoldDB" id="A0ABD3NLQ1"/>
<feature type="region of interest" description="Disordered" evidence="1">
    <location>
        <begin position="83"/>
        <end position="106"/>
    </location>
</feature>
<dbReference type="SUPFAM" id="SSF53254">
    <property type="entry name" value="Phosphoglycerate mutase-like"/>
    <property type="match status" value="1"/>
</dbReference>
<evidence type="ECO:0000256" key="1">
    <source>
        <dbReference type="SAM" id="MobiDB-lite"/>
    </source>
</evidence>
<proteinExistence type="predicted"/>
<keyword evidence="4" id="KW-1185">Reference proteome</keyword>
<dbReference type="Gene3D" id="3.40.50.1240">
    <property type="entry name" value="Phosphoglycerate mutase-like"/>
    <property type="match status" value="1"/>
</dbReference>
<feature type="compositionally biased region" description="Low complexity" evidence="1">
    <location>
        <begin position="87"/>
        <end position="98"/>
    </location>
</feature>
<dbReference type="InterPro" id="IPR029033">
    <property type="entry name" value="His_PPase_superfam"/>
</dbReference>
<keyword evidence="2" id="KW-0472">Membrane</keyword>
<dbReference type="InterPro" id="IPR050275">
    <property type="entry name" value="PGM_Phosphatase"/>
</dbReference>
<dbReference type="InterPro" id="IPR001345">
    <property type="entry name" value="PG/BPGM_mutase_AS"/>
</dbReference>
<keyword evidence="2" id="KW-0812">Transmembrane</keyword>
<name>A0ABD3NLQ1_9STRA</name>
<reference evidence="3 4" key="1">
    <citation type="submission" date="2024-10" db="EMBL/GenBank/DDBJ databases">
        <title>Updated reference genomes for cyclostephanoid diatoms.</title>
        <authorList>
            <person name="Roberts W.R."/>
            <person name="Alverson A.J."/>
        </authorList>
    </citation>
    <scope>NUCLEOTIDE SEQUENCE [LARGE SCALE GENOMIC DNA]</scope>
    <source>
        <strain evidence="3 4">AJA276-08</strain>
    </source>
</reference>
<feature type="transmembrane region" description="Helical" evidence="2">
    <location>
        <begin position="6"/>
        <end position="26"/>
    </location>
</feature>
<dbReference type="EMBL" id="JALLAZ020001335">
    <property type="protein sequence ID" value="KAL3776743.1"/>
    <property type="molecule type" value="Genomic_DNA"/>
</dbReference>
<dbReference type="InterPro" id="IPR013078">
    <property type="entry name" value="His_Pase_superF_clade-1"/>
</dbReference>
<evidence type="ECO:0000313" key="3">
    <source>
        <dbReference type="EMBL" id="KAL3776743.1"/>
    </source>
</evidence>
<keyword evidence="2" id="KW-1133">Transmembrane helix</keyword>
<organism evidence="3 4">
    <name type="scientific">Stephanodiscus triporus</name>
    <dbReference type="NCBI Taxonomy" id="2934178"/>
    <lineage>
        <taxon>Eukaryota</taxon>
        <taxon>Sar</taxon>
        <taxon>Stramenopiles</taxon>
        <taxon>Ochrophyta</taxon>
        <taxon>Bacillariophyta</taxon>
        <taxon>Coscinodiscophyceae</taxon>
        <taxon>Thalassiosirophycidae</taxon>
        <taxon>Stephanodiscales</taxon>
        <taxon>Stephanodiscaceae</taxon>
        <taxon>Stephanodiscus</taxon>
    </lineage>
</organism>
<evidence type="ECO:0000313" key="4">
    <source>
        <dbReference type="Proteomes" id="UP001530315"/>
    </source>
</evidence>
<dbReference type="SMART" id="SM00855">
    <property type="entry name" value="PGAM"/>
    <property type="match status" value="1"/>
</dbReference>
<dbReference type="PROSITE" id="PS00175">
    <property type="entry name" value="PG_MUTASE"/>
    <property type="match status" value="1"/>
</dbReference>
<protein>
    <recommendedName>
        <fullName evidence="5">Phosphoglycerate mutase (2,3-diphosphoglycerate-dependent)</fullName>
    </recommendedName>
</protein>
<sequence>MMISPVAMSDLLSIPSFLLFHIVWLIHSIRRPLLLVSALCVLTDPLAAGRKLRLVGVSLAYLLLCKDKKWKVPPDVDPASHFPAELGGSSKSESSSSSDGDDQGNEKYREKTVILIRHGESTWNDTFNPGQRNKLLFVLFFVPNLAYAIFAELYYFVSGRDRDSWFYDSPLSVSGKDQIEGLRSFLKKEGLKVGGGAGGSSNSSGGGSGEERAIRILLALGEGKGTGGGDELSSHVVSSNLRRAISTAVIGLADRFSRTTAGDDRDHEDKHDDRIVLLPSLQEISINPDALSILPPRGVACPTWCDEDIVGLPHGKFSSLVDTRYHSGNKALNSNGLLRLEEFVSDVFDDDRLPRTNVVVVGHSLFFRSFFRVYMPRGAVHVAKEKKLVNGGAVMLTLREVTVTAALSGGGKGKKAYMIDPSSIVVVYGGFGKHTKG</sequence>
<accession>A0ABD3NLQ1</accession>
<feature type="transmembrane region" description="Helical" evidence="2">
    <location>
        <begin position="135"/>
        <end position="157"/>
    </location>
</feature>
<comment type="caution">
    <text evidence="3">The sequence shown here is derived from an EMBL/GenBank/DDBJ whole genome shotgun (WGS) entry which is preliminary data.</text>
</comment>
<gene>
    <name evidence="3" type="ORF">ACHAW5_006445</name>
</gene>